<dbReference type="Gene3D" id="1.25.40.420">
    <property type="match status" value="1"/>
</dbReference>
<dbReference type="FunCoup" id="A0A6P8HR56">
    <property type="interactions" value="548"/>
</dbReference>
<protein>
    <submittedName>
        <fullName evidence="5">Kelch-like protein 20</fullName>
    </submittedName>
</protein>
<dbReference type="SMART" id="SM00612">
    <property type="entry name" value="Kelch"/>
    <property type="match status" value="6"/>
</dbReference>
<gene>
    <name evidence="5" type="primary">LOC116294574</name>
</gene>
<dbReference type="KEGG" id="aten:116294574"/>
<evidence type="ECO:0000313" key="5">
    <source>
        <dbReference type="RefSeq" id="XP_031558061.1"/>
    </source>
</evidence>
<keyword evidence="1" id="KW-0880">Kelch repeat</keyword>
<dbReference type="Gene3D" id="2.120.10.80">
    <property type="entry name" value="Kelch-type beta propeller"/>
    <property type="match status" value="2"/>
</dbReference>
<dbReference type="InterPro" id="IPR006652">
    <property type="entry name" value="Kelch_1"/>
</dbReference>
<dbReference type="InParanoid" id="A0A6P8HR56"/>
<dbReference type="RefSeq" id="XP_031558061.1">
    <property type="nucleotide sequence ID" value="XM_031702201.1"/>
</dbReference>
<dbReference type="Pfam" id="PF00651">
    <property type="entry name" value="BTB"/>
    <property type="match status" value="1"/>
</dbReference>
<dbReference type="Gene3D" id="3.30.710.10">
    <property type="entry name" value="Potassium Channel Kv1.1, Chain A"/>
    <property type="match status" value="1"/>
</dbReference>
<dbReference type="InterPro" id="IPR011705">
    <property type="entry name" value="BACK"/>
</dbReference>
<organism evidence="4 5">
    <name type="scientific">Actinia tenebrosa</name>
    <name type="common">Australian red waratah sea anemone</name>
    <dbReference type="NCBI Taxonomy" id="6105"/>
    <lineage>
        <taxon>Eukaryota</taxon>
        <taxon>Metazoa</taxon>
        <taxon>Cnidaria</taxon>
        <taxon>Anthozoa</taxon>
        <taxon>Hexacorallia</taxon>
        <taxon>Actiniaria</taxon>
        <taxon>Actiniidae</taxon>
        <taxon>Actinia</taxon>
    </lineage>
</organism>
<evidence type="ECO:0000259" key="3">
    <source>
        <dbReference type="PROSITE" id="PS50097"/>
    </source>
</evidence>
<dbReference type="GeneID" id="116294574"/>
<dbReference type="InterPro" id="IPR015915">
    <property type="entry name" value="Kelch-typ_b-propeller"/>
</dbReference>
<feature type="domain" description="BTB" evidence="3">
    <location>
        <begin position="38"/>
        <end position="104"/>
    </location>
</feature>
<dbReference type="PIRSF" id="PIRSF037037">
    <property type="entry name" value="Kelch-like_protein_gigaxonin"/>
    <property type="match status" value="1"/>
</dbReference>
<dbReference type="SUPFAM" id="SSF54695">
    <property type="entry name" value="POZ domain"/>
    <property type="match status" value="1"/>
</dbReference>
<keyword evidence="4" id="KW-1185">Reference proteome</keyword>
<dbReference type="Pfam" id="PF07707">
    <property type="entry name" value="BACK"/>
    <property type="match status" value="1"/>
</dbReference>
<evidence type="ECO:0000256" key="1">
    <source>
        <dbReference type="ARBA" id="ARBA00022441"/>
    </source>
</evidence>
<proteinExistence type="predicted"/>
<accession>A0A6P8HR56</accession>
<evidence type="ECO:0000313" key="4">
    <source>
        <dbReference type="Proteomes" id="UP000515163"/>
    </source>
</evidence>
<dbReference type="Proteomes" id="UP000515163">
    <property type="component" value="Unplaced"/>
</dbReference>
<dbReference type="InterPro" id="IPR011333">
    <property type="entry name" value="SKP1/BTB/POZ_sf"/>
</dbReference>
<dbReference type="PANTHER" id="PTHR45632">
    <property type="entry name" value="LD33804P"/>
    <property type="match status" value="1"/>
</dbReference>
<dbReference type="InterPro" id="IPR017096">
    <property type="entry name" value="BTB-kelch_protein"/>
</dbReference>
<dbReference type="PANTHER" id="PTHR45632:SF5">
    <property type="entry name" value="KELCH-LIKE PROTEIN 22"/>
    <property type="match status" value="1"/>
</dbReference>
<dbReference type="PROSITE" id="PS50097">
    <property type="entry name" value="BTB"/>
    <property type="match status" value="1"/>
</dbReference>
<evidence type="ECO:0000256" key="2">
    <source>
        <dbReference type="ARBA" id="ARBA00022737"/>
    </source>
</evidence>
<reference evidence="5" key="1">
    <citation type="submission" date="2025-08" db="UniProtKB">
        <authorList>
            <consortium name="RefSeq"/>
        </authorList>
    </citation>
    <scope>IDENTIFICATION</scope>
    <source>
        <tissue evidence="5">Tentacle</tissue>
    </source>
</reference>
<dbReference type="SUPFAM" id="SSF117281">
    <property type="entry name" value="Kelch motif"/>
    <property type="match status" value="1"/>
</dbReference>
<dbReference type="Pfam" id="PF24681">
    <property type="entry name" value="Kelch_KLHDC2_KLHL20_DRC7"/>
    <property type="match status" value="1"/>
</dbReference>
<dbReference type="SMART" id="SM00875">
    <property type="entry name" value="BACK"/>
    <property type="match status" value="1"/>
</dbReference>
<dbReference type="Pfam" id="PF01344">
    <property type="entry name" value="Kelch_1"/>
    <property type="match status" value="1"/>
</dbReference>
<dbReference type="InterPro" id="IPR000210">
    <property type="entry name" value="BTB/POZ_dom"/>
</dbReference>
<sequence length="583" mass="65413">MSFPGKTTSSVEYNDPQASFCTRVLQRMNTFRHQGLLCDVTITAEQTDFAAHKGILAASSDYFQALFTTAMIEKDSEKIYLEVSSSIVNDLLTFLYTGKTDINEANVIELLVAADYLVIHELKEQCADYLVHLLSSVTCIKIYTLALQCNCPVLRAKTERFILKNFVSVLENEDFNSLDCYQFEGIINNDDLVVNGEEDVYKAILLWMNGCEERKPYFERLFGLLRLSSLPEDFIINNIENEPLVRQSPTCKSLVHQRLHSSTFSSTSDDIVQVIQPRKCLRKEFQGLVVVGGISGGKVLKDTLVFNPIDKSWTALEPSECEREEHVVVACKGSLYVIGGMKRSQSIDCYDPRSNTWSTVAHLPERAITSAGVCLDCKIFIIGGKNGFETVSWVYCFDPSNNQVQRAASLTFPRKALCAVALEGEIYAIGGCTYDNDSLNVVEKMNPNDGNEWKQISPLREHRKYASAEVLANKKILVVGGYQDTNPTALDSCEVYSTETKEWQMVCSLVMPRAASAMACIDNQLYIVGGRTDRRSTDTIEYYDENNNQWCMSPVTLPYPCAWMQCTVLDVPKTLLHDTAQTP</sequence>
<name>A0A6P8HR56_ACTTE</name>
<dbReference type="FunFam" id="1.25.40.420:FF:000001">
    <property type="entry name" value="Kelch-like family member 12"/>
    <property type="match status" value="1"/>
</dbReference>
<dbReference type="OrthoDB" id="191037at2759"/>
<keyword evidence="2" id="KW-0677">Repeat</keyword>
<dbReference type="SMART" id="SM00225">
    <property type="entry name" value="BTB"/>
    <property type="match status" value="1"/>
</dbReference>
<dbReference type="AlphaFoldDB" id="A0A6P8HR56"/>